<proteinExistence type="predicted"/>
<dbReference type="AlphaFoldDB" id="A0A084ADT1"/>
<keyword evidence="1" id="KW-0175">Coiled coil</keyword>
<gene>
    <name evidence="2" type="ORF">U725_00235</name>
</gene>
<dbReference type="EMBL" id="AZSI01000007">
    <property type="protein sequence ID" value="KEY63460.1"/>
    <property type="molecule type" value="Genomic_DNA"/>
</dbReference>
<evidence type="ECO:0000313" key="2">
    <source>
        <dbReference type="EMBL" id="KEY63460.1"/>
    </source>
</evidence>
<reference evidence="2 3" key="1">
    <citation type="submission" date="2014-06" db="EMBL/GenBank/DDBJ databases">
        <title>Draft genome sequence of the putrescine producing strain Lactococcus lactis subsp cremoris GE214.</title>
        <authorList>
            <person name="Ladero V."/>
            <person name="Linares D.M."/>
            <person name="del Rio B."/>
            <person name="Mayo B."/>
            <person name="Martin M.C."/>
            <person name="Fernandez M."/>
            <person name="Alvarez M.A."/>
        </authorList>
    </citation>
    <scope>NUCLEOTIDE SEQUENCE [LARGE SCALE GENOMIC DNA]</scope>
    <source>
        <strain evidence="2 3">GE214</strain>
    </source>
</reference>
<dbReference type="GeneID" id="61110324"/>
<name>A0A084ADT1_LACLC</name>
<protein>
    <submittedName>
        <fullName evidence="2">Uncharacterized protein</fullName>
    </submittedName>
</protein>
<comment type="caution">
    <text evidence="2">The sequence shown here is derived from an EMBL/GenBank/DDBJ whole genome shotgun (WGS) entry which is preliminary data.</text>
</comment>
<evidence type="ECO:0000256" key="1">
    <source>
        <dbReference type="SAM" id="Coils"/>
    </source>
</evidence>
<evidence type="ECO:0000313" key="3">
    <source>
        <dbReference type="Proteomes" id="UP000028401"/>
    </source>
</evidence>
<dbReference type="RefSeq" id="WP_011677071.1">
    <property type="nucleotide sequence ID" value="NZ_AZSI01000007.1"/>
</dbReference>
<feature type="coiled-coil region" evidence="1">
    <location>
        <begin position="5"/>
        <end position="32"/>
    </location>
</feature>
<sequence length="73" mass="8705">MFELFKDLKKLMTDLSEEVNTMKINLERVQEESIKAERVGQDIQKKVNEFQVSIQPRVEKINELVEQINKRVE</sequence>
<accession>A0A084ADT1</accession>
<dbReference type="PATRIC" id="fig|1415168.3.peg.243"/>
<dbReference type="Proteomes" id="UP000028401">
    <property type="component" value="Unassembled WGS sequence"/>
</dbReference>
<organism evidence="2 3">
    <name type="scientific">Lactococcus cremoris subsp. cremoris GE214</name>
    <dbReference type="NCBI Taxonomy" id="1415168"/>
    <lineage>
        <taxon>Bacteria</taxon>
        <taxon>Bacillati</taxon>
        <taxon>Bacillota</taxon>
        <taxon>Bacilli</taxon>
        <taxon>Lactobacillales</taxon>
        <taxon>Streptococcaceae</taxon>
        <taxon>Lactococcus</taxon>
        <taxon>Lactococcus cremoris subsp. cremoris</taxon>
    </lineage>
</organism>